<name>A0A1L9TKF9_9EURO</name>
<evidence type="ECO:0000313" key="2">
    <source>
        <dbReference type="Proteomes" id="UP000184356"/>
    </source>
</evidence>
<dbReference type="EMBL" id="KV878585">
    <property type="protein sequence ID" value="OJJ59908.1"/>
    <property type="molecule type" value="Genomic_DNA"/>
</dbReference>
<keyword evidence="2" id="KW-1185">Reference proteome</keyword>
<dbReference type="STRING" id="1036612.A0A1L9TKF9"/>
<dbReference type="OrthoDB" id="4503514at2759"/>
<dbReference type="VEuPathDB" id="FungiDB:ASPSYDRAFT_200924"/>
<accession>A0A1L9TKF9</accession>
<dbReference type="Proteomes" id="UP000184356">
    <property type="component" value="Unassembled WGS sequence"/>
</dbReference>
<proteinExistence type="predicted"/>
<evidence type="ECO:0000313" key="1">
    <source>
        <dbReference type="EMBL" id="OJJ59908.1"/>
    </source>
</evidence>
<protein>
    <submittedName>
        <fullName evidence="1">Uncharacterized protein</fullName>
    </submittedName>
</protein>
<dbReference type="AlphaFoldDB" id="A0A1L9TKF9"/>
<organism evidence="1 2">
    <name type="scientific">Aspergillus sydowii CBS 593.65</name>
    <dbReference type="NCBI Taxonomy" id="1036612"/>
    <lineage>
        <taxon>Eukaryota</taxon>
        <taxon>Fungi</taxon>
        <taxon>Dikarya</taxon>
        <taxon>Ascomycota</taxon>
        <taxon>Pezizomycotina</taxon>
        <taxon>Eurotiomycetes</taxon>
        <taxon>Eurotiomycetidae</taxon>
        <taxon>Eurotiales</taxon>
        <taxon>Aspergillaceae</taxon>
        <taxon>Aspergillus</taxon>
        <taxon>Aspergillus subgen. Nidulantes</taxon>
    </lineage>
</organism>
<gene>
    <name evidence="1" type="ORF">ASPSYDRAFT_200924</name>
</gene>
<reference evidence="2" key="1">
    <citation type="journal article" date="2017" name="Genome Biol.">
        <title>Comparative genomics reveals high biological diversity and specific adaptations in the industrially and medically important fungal genus Aspergillus.</title>
        <authorList>
            <person name="de Vries R.P."/>
            <person name="Riley R."/>
            <person name="Wiebenga A."/>
            <person name="Aguilar-Osorio G."/>
            <person name="Amillis S."/>
            <person name="Uchima C.A."/>
            <person name="Anderluh G."/>
            <person name="Asadollahi M."/>
            <person name="Askin M."/>
            <person name="Barry K."/>
            <person name="Battaglia E."/>
            <person name="Bayram O."/>
            <person name="Benocci T."/>
            <person name="Braus-Stromeyer S.A."/>
            <person name="Caldana C."/>
            <person name="Canovas D."/>
            <person name="Cerqueira G.C."/>
            <person name="Chen F."/>
            <person name="Chen W."/>
            <person name="Choi C."/>
            <person name="Clum A."/>
            <person name="Dos Santos R.A."/>
            <person name="Damasio A.R."/>
            <person name="Diallinas G."/>
            <person name="Emri T."/>
            <person name="Fekete E."/>
            <person name="Flipphi M."/>
            <person name="Freyberg S."/>
            <person name="Gallo A."/>
            <person name="Gournas C."/>
            <person name="Habgood R."/>
            <person name="Hainaut M."/>
            <person name="Harispe M.L."/>
            <person name="Henrissat B."/>
            <person name="Hilden K.S."/>
            <person name="Hope R."/>
            <person name="Hossain A."/>
            <person name="Karabika E."/>
            <person name="Karaffa L."/>
            <person name="Karanyi Z."/>
            <person name="Krasevec N."/>
            <person name="Kuo A."/>
            <person name="Kusch H."/>
            <person name="LaButti K."/>
            <person name="Lagendijk E.L."/>
            <person name="Lapidus A."/>
            <person name="Levasseur A."/>
            <person name="Lindquist E."/>
            <person name="Lipzen A."/>
            <person name="Logrieco A.F."/>
            <person name="MacCabe A."/>
            <person name="Maekelae M.R."/>
            <person name="Malavazi I."/>
            <person name="Melin P."/>
            <person name="Meyer V."/>
            <person name="Mielnichuk N."/>
            <person name="Miskei M."/>
            <person name="Molnar A.P."/>
            <person name="Mule G."/>
            <person name="Ngan C.Y."/>
            <person name="Orejas M."/>
            <person name="Orosz E."/>
            <person name="Ouedraogo J.P."/>
            <person name="Overkamp K.M."/>
            <person name="Park H.-S."/>
            <person name="Perrone G."/>
            <person name="Piumi F."/>
            <person name="Punt P.J."/>
            <person name="Ram A.F."/>
            <person name="Ramon A."/>
            <person name="Rauscher S."/>
            <person name="Record E."/>
            <person name="Riano-Pachon D.M."/>
            <person name="Robert V."/>
            <person name="Roehrig J."/>
            <person name="Ruller R."/>
            <person name="Salamov A."/>
            <person name="Salih N.S."/>
            <person name="Samson R.A."/>
            <person name="Sandor E."/>
            <person name="Sanguinetti M."/>
            <person name="Schuetze T."/>
            <person name="Sepcic K."/>
            <person name="Shelest E."/>
            <person name="Sherlock G."/>
            <person name="Sophianopoulou V."/>
            <person name="Squina F.M."/>
            <person name="Sun H."/>
            <person name="Susca A."/>
            <person name="Todd R.B."/>
            <person name="Tsang A."/>
            <person name="Unkles S.E."/>
            <person name="van de Wiele N."/>
            <person name="van Rossen-Uffink D."/>
            <person name="Oliveira J.V."/>
            <person name="Vesth T.C."/>
            <person name="Visser J."/>
            <person name="Yu J.-H."/>
            <person name="Zhou M."/>
            <person name="Andersen M.R."/>
            <person name="Archer D.B."/>
            <person name="Baker S.E."/>
            <person name="Benoit I."/>
            <person name="Brakhage A.A."/>
            <person name="Braus G.H."/>
            <person name="Fischer R."/>
            <person name="Frisvad J.C."/>
            <person name="Goldman G.H."/>
            <person name="Houbraken J."/>
            <person name="Oakley B."/>
            <person name="Pocsi I."/>
            <person name="Scazzocchio C."/>
            <person name="Seiboth B."/>
            <person name="vanKuyk P.A."/>
            <person name="Wortman J."/>
            <person name="Dyer P.S."/>
            <person name="Grigoriev I.V."/>
        </authorList>
    </citation>
    <scope>NUCLEOTIDE SEQUENCE [LARGE SCALE GENOMIC DNA]</scope>
    <source>
        <strain evidence="2">CBS 593.65</strain>
    </source>
</reference>
<dbReference type="GeneID" id="63759861"/>
<dbReference type="RefSeq" id="XP_040703714.1">
    <property type="nucleotide sequence ID" value="XM_040843788.1"/>
</dbReference>
<sequence>MTTSTNHNSTRLILTRREDWSEWYQDKKEYAEERGVWNYFNPEIEEQYRPTLPVLPDPPQPGVSSHDASYYSANMKYVQTTLKSVRQVRNKIVSDMHVNIRRLIVGKARGEILKTLKMQYQTSSDEEDQFAYNKYESILKQPIKQENILTWLGDFNNAYYAIKKRNLPESNDKYVKRQFLKAISSISYSFADRQSELLHEPAHAQEDFHTLLGRYRTYLANSERLKPSGNLAFATINGQSPENYSRKERRAGPIKPCVCGLPHYFKDCWYIMKSKRNPGWKPNEETAAKVNEALQRDDEVGRKLRHLAEEDQ</sequence>